<keyword evidence="1" id="KW-0812">Transmembrane</keyword>
<name>A0A450UVE3_9GAMM</name>
<gene>
    <name evidence="2" type="ORF">BECKH772A_GA0070896_100895</name>
    <name evidence="3" type="ORF">BECKH772B_GA0070898_100915</name>
    <name evidence="4" type="ORF">BECKH772C_GA0070978_100885</name>
</gene>
<protein>
    <recommendedName>
        <fullName evidence="5">Oxaloacetate decarboxylase, gamma chain</fullName>
    </recommendedName>
</protein>
<accession>A0A450UVE3</accession>
<evidence type="ECO:0008006" key="5">
    <source>
        <dbReference type="Google" id="ProtNLM"/>
    </source>
</evidence>
<organism evidence="3">
    <name type="scientific">Candidatus Kentrum eta</name>
    <dbReference type="NCBI Taxonomy" id="2126337"/>
    <lineage>
        <taxon>Bacteria</taxon>
        <taxon>Pseudomonadati</taxon>
        <taxon>Pseudomonadota</taxon>
        <taxon>Gammaproteobacteria</taxon>
        <taxon>Candidatus Kentrum</taxon>
    </lineage>
</organism>
<evidence type="ECO:0000256" key="1">
    <source>
        <dbReference type="SAM" id="Phobius"/>
    </source>
</evidence>
<reference evidence="3" key="1">
    <citation type="submission" date="2019-02" db="EMBL/GenBank/DDBJ databases">
        <authorList>
            <person name="Gruber-Vodicka R. H."/>
            <person name="Seah K. B. B."/>
        </authorList>
    </citation>
    <scope>NUCLEOTIDE SEQUENCE</scope>
    <source>
        <strain evidence="4">BECK_SA2B12</strain>
        <strain evidence="2">BECK_SA2B15</strain>
        <strain evidence="3">BECK_SA2B20</strain>
    </source>
</reference>
<feature type="transmembrane region" description="Helical" evidence="1">
    <location>
        <begin position="15"/>
        <end position="36"/>
    </location>
</feature>
<evidence type="ECO:0000313" key="3">
    <source>
        <dbReference type="EMBL" id="VFJ96410.1"/>
    </source>
</evidence>
<sequence length="119" mass="12948">MNETLFFADASYLSIQVYGLAIVISMLVAVVIRGVVSVLSAVKDKKADVTANPVVVSKDDGDHIAAIAAAIWAVAGPHRIVHIESAERGRVWVTEGRLTHHASHAVERRSRQWDPKAKQ</sequence>
<keyword evidence="1" id="KW-1133">Transmembrane helix</keyword>
<dbReference type="AlphaFoldDB" id="A0A450UVE3"/>
<evidence type="ECO:0000313" key="4">
    <source>
        <dbReference type="EMBL" id="VFK02339.1"/>
    </source>
</evidence>
<keyword evidence="1" id="KW-0472">Membrane</keyword>
<dbReference type="EMBL" id="CAADFG010000089">
    <property type="protein sequence ID" value="VFJ95606.1"/>
    <property type="molecule type" value="Genomic_DNA"/>
</dbReference>
<evidence type="ECO:0000313" key="2">
    <source>
        <dbReference type="EMBL" id="VFJ95606.1"/>
    </source>
</evidence>
<proteinExistence type="predicted"/>
<dbReference type="EMBL" id="CAADFJ010000088">
    <property type="protein sequence ID" value="VFK02339.1"/>
    <property type="molecule type" value="Genomic_DNA"/>
</dbReference>
<dbReference type="EMBL" id="CAADFI010000091">
    <property type="protein sequence ID" value="VFJ96410.1"/>
    <property type="molecule type" value="Genomic_DNA"/>
</dbReference>